<comment type="caution">
    <text evidence="1">The sequence shown here is derived from an EMBL/GenBank/DDBJ whole genome shotgun (WGS) entry which is preliminary data.</text>
</comment>
<organism evidence="1">
    <name type="scientific">marine sediment metagenome</name>
    <dbReference type="NCBI Taxonomy" id="412755"/>
    <lineage>
        <taxon>unclassified sequences</taxon>
        <taxon>metagenomes</taxon>
        <taxon>ecological metagenomes</taxon>
    </lineage>
</organism>
<sequence>MLYLKQDNDMTDELTTTENIAQSIIPFYMDGGKKAHYLSYLVSGFSVMEACKMAKVWHKSVMRWRKDDPNFIELEGMAVGELREQLSNKLIDIEFTRNFHLVLAKDFEILFKDATGETLTEKEQQYLITIRKFYTPQQLVMIKQLVGGDGGKTEAFDFTKTVLEIRLTKEEKTTI</sequence>
<name>A0A0F8WEG5_9ZZZZ</name>
<evidence type="ECO:0000313" key="1">
    <source>
        <dbReference type="EMBL" id="KKK54908.1"/>
    </source>
</evidence>
<accession>A0A0F8WEG5</accession>
<dbReference type="AlphaFoldDB" id="A0A0F8WEG5"/>
<dbReference type="EMBL" id="LAZR01065756">
    <property type="protein sequence ID" value="KKK54908.1"/>
    <property type="molecule type" value="Genomic_DNA"/>
</dbReference>
<gene>
    <name evidence="1" type="ORF">LCGC14_3079890</name>
</gene>
<protein>
    <submittedName>
        <fullName evidence="1">Uncharacterized protein</fullName>
    </submittedName>
</protein>
<reference evidence="1" key="1">
    <citation type="journal article" date="2015" name="Nature">
        <title>Complex archaea that bridge the gap between prokaryotes and eukaryotes.</title>
        <authorList>
            <person name="Spang A."/>
            <person name="Saw J.H."/>
            <person name="Jorgensen S.L."/>
            <person name="Zaremba-Niedzwiedzka K."/>
            <person name="Martijn J."/>
            <person name="Lind A.E."/>
            <person name="van Eijk R."/>
            <person name="Schleper C."/>
            <person name="Guy L."/>
            <person name="Ettema T.J."/>
        </authorList>
    </citation>
    <scope>NUCLEOTIDE SEQUENCE</scope>
</reference>
<proteinExistence type="predicted"/>